<evidence type="ECO:0000256" key="1">
    <source>
        <dbReference type="ARBA" id="ARBA00023015"/>
    </source>
</evidence>
<evidence type="ECO:0000313" key="6">
    <source>
        <dbReference type="Proteomes" id="UP000295391"/>
    </source>
</evidence>
<dbReference type="SUPFAM" id="SSF46689">
    <property type="entry name" value="Homeodomain-like"/>
    <property type="match status" value="2"/>
</dbReference>
<dbReference type="PANTHER" id="PTHR46796:SF2">
    <property type="entry name" value="TRANSCRIPTIONAL REGULATORY PROTEIN"/>
    <property type="match status" value="1"/>
</dbReference>
<dbReference type="InterPro" id="IPR003313">
    <property type="entry name" value="AraC-bd"/>
</dbReference>
<dbReference type="AlphaFoldDB" id="A0A4R6VX25"/>
<dbReference type="InterPro" id="IPR018060">
    <property type="entry name" value="HTH_AraC"/>
</dbReference>
<feature type="domain" description="HTH araC/xylS-type" evidence="4">
    <location>
        <begin position="166"/>
        <end position="263"/>
    </location>
</feature>
<name>A0A4R6VX25_9HYPH</name>
<keyword evidence="6" id="KW-1185">Reference proteome</keyword>
<dbReference type="InterPro" id="IPR050204">
    <property type="entry name" value="AraC_XylS_family_regulators"/>
</dbReference>
<keyword evidence="2 5" id="KW-0238">DNA-binding</keyword>
<evidence type="ECO:0000256" key="3">
    <source>
        <dbReference type="ARBA" id="ARBA00023163"/>
    </source>
</evidence>
<evidence type="ECO:0000313" key="5">
    <source>
        <dbReference type="EMBL" id="TDQ67417.1"/>
    </source>
</evidence>
<dbReference type="OrthoDB" id="9809338at2"/>
<organism evidence="5 6">
    <name type="scientific">Maritalea mobilis</name>
    <dbReference type="NCBI Taxonomy" id="483324"/>
    <lineage>
        <taxon>Bacteria</taxon>
        <taxon>Pseudomonadati</taxon>
        <taxon>Pseudomonadota</taxon>
        <taxon>Alphaproteobacteria</taxon>
        <taxon>Hyphomicrobiales</taxon>
        <taxon>Devosiaceae</taxon>
        <taxon>Maritalea</taxon>
    </lineage>
</organism>
<dbReference type="SMART" id="SM00342">
    <property type="entry name" value="HTH_ARAC"/>
    <property type="match status" value="1"/>
</dbReference>
<dbReference type="PANTHER" id="PTHR46796">
    <property type="entry name" value="HTH-TYPE TRANSCRIPTIONAL ACTIVATOR RHAS-RELATED"/>
    <property type="match status" value="1"/>
</dbReference>
<dbReference type="EMBL" id="SNYR01000001">
    <property type="protein sequence ID" value="TDQ67417.1"/>
    <property type="molecule type" value="Genomic_DNA"/>
</dbReference>
<dbReference type="Gene3D" id="1.10.10.60">
    <property type="entry name" value="Homeodomain-like"/>
    <property type="match status" value="1"/>
</dbReference>
<dbReference type="GO" id="GO:0003700">
    <property type="term" value="F:DNA-binding transcription factor activity"/>
    <property type="evidence" value="ECO:0007669"/>
    <property type="project" value="InterPro"/>
</dbReference>
<dbReference type="Pfam" id="PF12833">
    <property type="entry name" value="HTH_18"/>
    <property type="match status" value="1"/>
</dbReference>
<dbReference type="PROSITE" id="PS01124">
    <property type="entry name" value="HTH_ARAC_FAMILY_2"/>
    <property type="match status" value="1"/>
</dbReference>
<reference evidence="5 6" key="1">
    <citation type="submission" date="2019-03" db="EMBL/GenBank/DDBJ databases">
        <title>Genomic Encyclopedia of Type Strains, Phase III (KMG-III): the genomes of soil and plant-associated and newly described type strains.</title>
        <authorList>
            <person name="Whitman W."/>
        </authorList>
    </citation>
    <scope>NUCLEOTIDE SEQUENCE [LARGE SCALE GENOMIC DNA]</scope>
    <source>
        <strain evidence="5 6">CGMCC 1.7002</strain>
    </source>
</reference>
<dbReference type="GO" id="GO:0043565">
    <property type="term" value="F:sequence-specific DNA binding"/>
    <property type="evidence" value="ECO:0007669"/>
    <property type="project" value="InterPro"/>
</dbReference>
<evidence type="ECO:0000259" key="4">
    <source>
        <dbReference type="PROSITE" id="PS01124"/>
    </source>
</evidence>
<dbReference type="InterPro" id="IPR009057">
    <property type="entry name" value="Homeodomain-like_sf"/>
</dbReference>
<protein>
    <submittedName>
        <fullName evidence="5">AraC-like DNA-binding protein</fullName>
    </submittedName>
</protein>
<dbReference type="InterPro" id="IPR037923">
    <property type="entry name" value="HTH-like"/>
</dbReference>
<keyword evidence="1" id="KW-0805">Transcription regulation</keyword>
<gene>
    <name evidence="5" type="ORF">ATL17_1430</name>
</gene>
<dbReference type="Proteomes" id="UP000295391">
    <property type="component" value="Unassembled WGS sequence"/>
</dbReference>
<accession>A0A4R6VX25</accession>
<dbReference type="SUPFAM" id="SSF51215">
    <property type="entry name" value="Regulatory protein AraC"/>
    <property type="match status" value="1"/>
</dbReference>
<dbReference type="RefSeq" id="WP_133572034.1">
    <property type="nucleotide sequence ID" value="NZ_SNYR01000001.1"/>
</dbReference>
<sequence length="265" mass="30126">MLDLDRQSWIKWHEGTLPWVDAYLQRFQFSRHAHDTYAIALTLAGVQSFDYRGETRHSQAGGVVVLHPDELHDGRAGTEHGFRFRTLYLAPKMVQDVLGGASLPYIENGLSTHPRLTRAVKSILNEPQSLDELAQNDLVCELIFAMQEASGDTEPQWALVNWPAVCRAQQFLDAHIFDQVSIETLAQVAQIDRWQLSRDFRAALGTSPYRYLLMRRIEQVQEKLKVGDGLAHIAASCGFADQSHLTRHFRKIIGLTPGQWQRLAR</sequence>
<comment type="caution">
    <text evidence="5">The sequence shown here is derived from an EMBL/GenBank/DDBJ whole genome shotgun (WGS) entry which is preliminary data.</text>
</comment>
<evidence type="ECO:0000256" key="2">
    <source>
        <dbReference type="ARBA" id="ARBA00023125"/>
    </source>
</evidence>
<proteinExistence type="predicted"/>
<dbReference type="Pfam" id="PF02311">
    <property type="entry name" value="AraC_binding"/>
    <property type="match status" value="1"/>
</dbReference>
<keyword evidence="3" id="KW-0804">Transcription</keyword>